<dbReference type="InterPro" id="IPR049163">
    <property type="entry name" value="Pif1-like_2B_dom"/>
</dbReference>
<keyword evidence="2" id="KW-1185">Reference proteome</keyword>
<protein>
    <submittedName>
        <fullName evidence="3">Uncharacterized protein LOC106471401</fullName>
    </submittedName>
</protein>
<name>A0ABM1BRV3_LIMPO</name>
<accession>A0ABM1BRV3</accession>
<feature type="non-terminal residue" evidence="3">
    <location>
        <position position="135"/>
    </location>
</feature>
<sequence>MPGHVPKLKVGSPLMLLKNLDPRKLCNGTSLVVKTLLPHVIKATITTGHAKGADVFIPRIPLLRSDCPFEFRRLRFPVTNCFAMPINKAQGQSLKVAGLFLKQSCFSHGQFYVGCSTVRCNQNLFILSKGTTANM</sequence>
<dbReference type="RefSeq" id="XP_013787451.1">
    <property type="nucleotide sequence ID" value="XM_013931997.1"/>
</dbReference>
<reference evidence="3" key="1">
    <citation type="submission" date="2025-08" db="UniProtKB">
        <authorList>
            <consortium name="RefSeq"/>
        </authorList>
    </citation>
    <scope>IDENTIFICATION</scope>
    <source>
        <tissue evidence="3">Muscle</tissue>
    </source>
</reference>
<dbReference type="PANTHER" id="PTHR23274:SF50">
    <property type="entry name" value="ATP-DEPENDENT DNA HELICASE"/>
    <property type="match status" value="1"/>
</dbReference>
<gene>
    <name evidence="3" type="primary">LOC106471401</name>
</gene>
<feature type="domain" description="DNA helicase Pif1-like 2B" evidence="1">
    <location>
        <begin position="1"/>
        <end position="36"/>
    </location>
</feature>
<dbReference type="Proteomes" id="UP000694941">
    <property type="component" value="Unplaced"/>
</dbReference>
<evidence type="ECO:0000313" key="3">
    <source>
        <dbReference type="RefSeq" id="XP_013787451.1"/>
    </source>
</evidence>
<dbReference type="Pfam" id="PF21530">
    <property type="entry name" value="Pif1_2B_dom"/>
    <property type="match status" value="1"/>
</dbReference>
<organism evidence="2 3">
    <name type="scientific">Limulus polyphemus</name>
    <name type="common">Atlantic horseshoe crab</name>
    <dbReference type="NCBI Taxonomy" id="6850"/>
    <lineage>
        <taxon>Eukaryota</taxon>
        <taxon>Metazoa</taxon>
        <taxon>Ecdysozoa</taxon>
        <taxon>Arthropoda</taxon>
        <taxon>Chelicerata</taxon>
        <taxon>Merostomata</taxon>
        <taxon>Xiphosura</taxon>
        <taxon>Limulidae</taxon>
        <taxon>Limulus</taxon>
    </lineage>
</organism>
<evidence type="ECO:0000259" key="1">
    <source>
        <dbReference type="Pfam" id="PF21530"/>
    </source>
</evidence>
<evidence type="ECO:0000313" key="2">
    <source>
        <dbReference type="Proteomes" id="UP000694941"/>
    </source>
</evidence>
<dbReference type="InterPro" id="IPR027417">
    <property type="entry name" value="P-loop_NTPase"/>
</dbReference>
<dbReference type="SUPFAM" id="SSF52540">
    <property type="entry name" value="P-loop containing nucleoside triphosphate hydrolases"/>
    <property type="match status" value="1"/>
</dbReference>
<proteinExistence type="predicted"/>
<dbReference type="PANTHER" id="PTHR23274">
    <property type="entry name" value="DNA HELICASE-RELATED"/>
    <property type="match status" value="1"/>
</dbReference>
<dbReference type="GeneID" id="106471401"/>